<dbReference type="Proteomes" id="UP001479436">
    <property type="component" value="Unassembled WGS sequence"/>
</dbReference>
<feature type="non-terminal residue" evidence="6">
    <location>
        <position position="698"/>
    </location>
</feature>
<reference evidence="6 7" key="1">
    <citation type="submission" date="2023-04" db="EMBL/GenBank/DDBJ databases">
        <title>Genome of Basidiobolus ranarum AG-B5.</title>
        <authorList>
            <person name="Stajich J.E."/>
            <person name="Carter-House D."/>
            <person name="Gryganskyi A."/>
        </authorList>
    </citation>
    <scope>NUCLEOTIDE SEQUENCE [LARGE SCALE GENOMIC DNA]</scope>
    <source>
        <strain evidence="6 7">AG-B5</strain>
    </source>
</reference>
<dbReference type="InterPro" id="IPR018501">
    <property type="entry name" value="DDT_dom"/>
</dbReference>
<organism evidence="6 7">
    <name type="scientific">Basidiobolus ranarum</name>
    <dbReference type="NCBI Taxonomy" id="34480"/>
    <lineage>
        <taxon>Eukaryota</taxon>
        <taxon>Fungi</taxon>
        <taxon>Fungi incertae sedis</taxon>
        <taxon>Zoopagomycota</taxon>
        <taxon>Entomophthoromycotina</taxon>
        <taxon>Basidiobolomycetes</taxon>
        <taxon>Basidiobolales</taxon>
        <taxon>Basidiobolaceae</taxon>
        <taxon>Basidiobolus</taxon>
    </lineage>
</organism>
<comment type="subcellular location">
    <subcellularLocation>
        <location evidence="1">Nucleus</location>
    </subcellularLocation>
</comment>
<dbReference type="InterPro" id="IPR028941">
    <property type="entry name" value="WHIM2_dom"/>
</dbReference>
<keyword evidence="3" id="KW-0539">Nucleus</keyword>
<comment type="caution">
    <text evidence="6">The sequence shown here is derived from an EMBL/GenBank/DDBJ whole genome shotgun (WGS) entry which is preliminary data.</text>
</comment>
<dbReference type="InterPro" id="IPR013136">
    <property type="entry name" value="WSTF_Acf1_Cbp146"/>
</dbReference>
<sequence length="698" mass="81122">MMVTCTKRETSGEVKKSSKRMFEITVPDLTDKKRRKFSVEPAKKSKKVNLVKHDNLESSTIETISVESAKKSKKVDLEKPESSTVETTKAKKDEADLKMTVVLRKPILEFIQFKTWTLETLIERTYEEFLHRYFPDEIVTIQANNTIRRGRVIESIASTETKIDPEVDSLSSTPKSSYFVNLITGKAEDAKIVVQEDEMSRSRFNFSKNAIRQLINTAASRCRDLKDFPWVVQPKFCKRYQISLRIPNELKRSNKQDEEKSKDSDKPTLQPVIIPPEVKYPIEDLELPQSAISTPPPKSTCDLPISNELMGDVLAIWSFFNTFGKPLYISPFSLEEFLDALHHRVEDPCTLMTECYVALLNAVITSKTETTRTTESEEQPDQEMTVEEDVDWMFEKKGRSWDSSLIPFNRNHWELCLLCFVQSKREMLKFSMDILNHIRPSDTSDTSNIKNQFSTLETKYKVDILNCLLENVLDTETIRQYIQECLEAHSETRKEFHETKRELSKIRTSIADYIKVDKLLLESNQDAEEEKIEDNESTSKPRSKLREEARVKEQESKARTDERKRLGEYEMKLDRKLAKLSTEMDKYLVLRSESLGYDRFFNCYHLFGRVAYNGGWISDGKIYVCSGAESQLKYVKEKVGDHDIQVPQKPNQWYCIEEEQIQELINWLNPKGNRESELQQSLEKNLEKVLGSVKKRAQ</sequence>
<feature type="domain" description="DDT" evidence="5">
    <location>
        <begin position="307"/>
        <end position="369"/>
    </location>
</feature>
<evidence type="ECO:0000256" key="1">
    <source>
        <dbReference type="ARBA" id="ARBA00004123"/>
    </source>
</evidence>
<protein>
    <recommendedName>
        <fullName evidence="5">DDT domain-containing protein</fullName>
    </recommendedName>
</protein>
<evidence type="ECO:0000313" key="6">
    <source>
        <dbReference type="EMBL" id="KAK9694979.1"/>
    </source>
</evidence>
<dbReference type="SMART" id="SM00571">
    <property type="entry name" value="DDT"/>
    <property type="match status" value="1"/>
</dbReference>
<feature type="compositionally biased region" description="Basic and acidic residues" evidence="4">
    <location>
        <begin position="251"/>
        <end position="266"/>
    </location>
</feature>
<dbReference type="InterPro" id="IPR028942">
    <property type="entry name" value="WHIM1_dom"/>
</dbReference>
<dbReference type="EMBL" id="JASJQH010008139">
    <property type="protein sequence ID" value="KAK9694979.1"/>
    <property type="molecule type" value="Genomic_DNA"/>
</dbReference>
<evidence type="ECO:0000256" key="3">
    <source>
        <dbReference type="ARBA" id="ARBA00023242"/>
    </source>
</evidence>
<feature type="compositionally biased region" description="Basic and acidic residues" evidence="4">
    <location>
        <begin position="544"/>
        <end position="563"/>
    </location>
</feature>
<keyword evidence="7" id="KW-1185">Reference proteome</keyword>
<evidence type="ECO:0000259" key="5">
    <source>
        <dbReference type="PROSITE" id="PS50827"/>
    </source>
</evidence>
<proteinExistence type="predicted"/>
<dbReference type="PROSITE" id="PS50827">
    <property type="entry name" value="DDT"/>
    <property type="match status" value="1"/>
</dbReference>
<name>A0ABR2VR57_9FUNG</name>
<dbReference type="Pfam" id="PF10537">
    <property type="entry name" value="WAC_Acf1_DNA_bd"/>
    <property type="match status" value="1"/>
</dbReference>
<accession>A0ABR2VR57</accession>
<dbReference type="PANTHER" id="PTHR32075">
    <property type="entry name" value="ISWI CHROMATIN-REMODELING COMPLEX SUBUNIT YPL216W-RELATED"/>
    <property type="match status" value="1"/>
</dbReference>
<dbReference type="Pfam" id="PF02791">
    <property type="entry name" value="DDT"/>
    <property type="match status" value="1"/>
</dbReference>
<evidence type="ECO:0000256" key="2">
    <source>
        <dbReference type="ARBA" id="ARBA00023054"/>
    </source>
</evidence>
<gene>
    <name evidence="6" type="ORF">K7432_013212</name>
</gene>
<evidence type="ECO:0000256" key="4">
    <source>
        <dbReference type="SAM" id="MobiDB-lite"/>
    </source>
</evidence>
<feature type="region of interest" description="Disordered" evidence="4">
    <location>
        <begin position="251"/>
        <end position="271"/>
    </location>
</feature>
<dbReference type="Pfam" id="PF15613">
    <property type="entry name" value="WSD"/>
    <property type="match status" value="1"/>
</dbReference>
<feature type="compositionally biased region" description="Acidic residues" evidence="4">
    <location>
        <begin position="527"/>
        <end position="536"/>
    </location>
</feature>
<feature type="region of interest" description="Disordered" evidence="4">
    <location>
        <begin position="527"/>
        <end position="563"/>
    </location>
</feature>
<evidence type="ECO:0000313" key="7">
    <source>
        <dbReference type="Proteomes" id="UP001479436"/>
    </source>
</evidence>
<dbReference type="PANTHER" id="PTHR32075:SF6">
    <property type="entry name" value="ISWI CHROMATIN-REMODELING COMPLEX SUBUNIT YPL216W-RELATED"/>
    <property type="match status" value="1"/>
</dbReference>
<dbReference type="Pfam" id="PF15612">
    <property type="entry name" value="WHIM1"/>
    <property type="match status" value="1"/>
</dbReference>
<keyword evidence="2" id="KW-0175">Coiled coil</keyword>